<protein>
    <recommendedName>
        <fullName evidence="4">Transmembrane protein 94</fullName>
    </recommendedName>
</protein>
<dbReference type="GeneTree" id="ENSGT00390000016550"/>
<dbReference type="EMBL" id="AFYH01084700">
    <property type="status" value="NOT_ANNOTATED_CDS"/>
    <property type="molecule type" value="Genomic_DNA"/>
</dbReference>
<dbReference type="EMBL" id="AFYH01084704">
    <property type="status" value="NOT_ANNOTATED_CDS"/>
    <property type="molecule type" value="Genomic_DNA"/>
</dbReference>
<reference evidence="2" key="2">
    <citation type="submission" date="2025-08" db="UniProtKB">
        <authorList>
            <consortium name="Ensembl"/>
        </authorList>
    </citation>
    <scope>IDENTIFICATION</scope>
</reference>
<dbReference type="EMBL" id="AFYH01084705">
    <property type="status" value="NOT_ANNOTATED_CDS"/>
    <property type="molecule type" value="Genomic_DNA"/>
</dbReference>
<keyword evidence="1" id="KW-0812">Transmembrane</keyword>
<dbReference type="EMBL" id="AFYH01084706">
    <property type="status" value="NOT_ANNOTATED_CDS"/>
    <property type="molecule type" value="Genomic_DNA"/>
</dbReference>
<dbReference type="InterPro" id="IPR039720">
    <property type="entry name" value="TMEM94"/>
</dbReference>
<reference evidence="3" key="1">
    <citation type="submission" date="2011-08" db="EMBL/GenBank/DDBJ databases">
        <title>The draft genome of Latimeria chalumnae.</title>
        <authorList>
            <person name="Di Palma F."/>
            <person name="Alfoldi J."/>
            <person name="Johnson J."/>
            <person name="Berlin A."/>
            <person name="Gnerre S."/>
            <person name="Jaffe D."/>
            <person name="MacCallum I."/>
            <person name="Young S."/>
            <person name="Walker B.J."/>
            <person name="Lander E."/>
            <person name="Lindblad-Toh K."/>
        </authorList>
    </citation>
    <scope>NUCLEOTIDE SEQUENCE [LARGE SCALE GENOMIC DNA]</scope>
    <source>
        <strain evidence="3">Wild caught</strain>
    </source>
</reference>
<dbReference type="PANTHER" id="PTHR13219:SF6">
    <property type="entry name" value="TRANSMEMBRANE PROTEIN 94"/>
    <property type="match status" value="1"/>
</dbReference>
<sequence>MSPYEHGLSTTEAMIKLHDQLTAVLSHHRKQQWERTWKEVWRDHFLHHSNRWSSLHWPGALLMLLAAVTLIGCHDSQLPESKGVEVVNGCALIVFLLLNLTMIGLQQWLKSQEMPRRVRNTIQNLDALLRNPEFEHQDMYPDLFTPPSQSISLQWTYRDGRLVNLPVSLLVEGDIIMLRPGQEAPASLRGIWEDQHVILDKGDIFCIFSSPPSPLVNSRINPDNLLQPHAFRVIKTPIIKNILECLELGHQRPATVLDNERFTAQSLLEKVVAPLVLSLLLIINYIQFIFGYPGIGPWQVTLLQLQVNGVLPVLPLTFPALWLLINAYGEARVLIQLKTSAAHCMVTIFAENALFNRFHLLYQQERWLETWKICFRIFCGQCPVLCHTGSLLHSLGSITVLCCVDKQGILSWPSYKPEKVLFFSKSTDCSNEGSLVTSGSSDLENAEEQLIGLKTLAKLQIPCNRSGVQSAYKKFMGTPAPCVLNKDSFMMWFKEGRRAEILKNKLYVSNNKHYSSVHACTCMCAHDWNPTQQGTWASAAASLLVSEGCSFCDVSLEVLSLSQDRENLAHVQFDDPNWHRHDASLKPLGISTLLGLCDQKVVARGWQLADHLSNIALLGSRPSCLPVQVPWGMCELARAIGFTYSAKTPFQLQMYTAAYTLTTVACPQEVSPWQLKPVIKRKLPLSHMINLQVHDRNSGALELFSYGSADTILSACTDLWDGSDIKPFSLSDRKKVLDFYQRASLAGQCLALSFKPLFHPLDPEVNGKCIQLPSGMEHSHTGYQEQHDTADAEGNQNQACVFPNDALRSPENEDHLQSLHNQIFLGLVSCQHQARLDMVRFISGLDHACIRFVYFSLEDELKSKVFAEKMGLETGWNCHISL</sequence>
<evidence type="ECO:0008006" key="4">
    <source>
        <dbReference type="Google" id="ProtNLM"/>
    </source>
</evidence>
<name>H3B0F8_LATCH</name>
<dbReference type="EMBL" id="AFYH01084703">
    <property type="status" value="NOT_ANNOTATED_CDS"/>
    <property type="molecule type" value="Genomic_DNA"/>
</dbReference>
<proteinExistence type="predicted"/>
<keyword evidence="1" id="KW-0472">Membrane</keyword>
<dbReference type="Ensembl" id="ENSLACT00000015485.1">
    <property type="protein sequence ID" value="ENSLACP00000015379.1"/>
    <property type="gene ID" value="ENSLACG00000013540.1"/>
</dbReference>
<feature type="transmembrane region" description="Helical" evidence="1">
    <location>
        <begin position="55"/>
        <end position="74"/>
    </location>
</feature>
<dbReference type="EMBL" id="AFYH01084701">
    <property type="status" value="NOT_ANNOTATED_CDS"/>
    <property type="molecule type" value="Genomic_DNA"/>
</dbReference>
<evidence type="ECO:0000313" key="3">
    <source>
        <dbReference type="Proteomes" id="UP000008672"/>
    </source>
</evidence>
<dbReference type="InParanoid" id="H3B0F8"/>
<keyword evidence="3" id="KW-1185">Reference proteome</keyword>
<dbReference type="OMA" id="HVHRSNP"/>
<evidence type="ECO:0000313" key="2">
    <source>
        <dbReference type="Ensembl" id="ENSLACP00000015379.1"/>
    </source>
</evidence>
<dbReference type="STRING" id="7897.ENSLACP00000015379"/>
<dbReference type="PANTHER" id="PTHR13219">
    <property type="entry name" value="TRANSMEMBRANE PROTEIN 94"/>
    <property type="match status" value="1"/>
</dbReference>
<evidence type="ECO:0000256" key="1">
    <source>
        <dbReference type="SAM" id="Phobius"/>
    </source>
</evidence>
<keyword evidence="1" id="KW-1133">Transmembrane helix</keyword>
<dbReference type="eggNOG" id="KOG4383">
    <property type="taxonomic scope" value="Eukaryota"/>
</dbReference>
<feature type="transmembrane region" description="Helical" evidence="1">
    <location>
        <begin position="86"/>
        <end position="109"/>
    </location>
</feature>
<dbReference type="EMBL" id="AFYH01084702">
    <property type="status" value="NOT_ANNOTATED_CDS"/>
    <property type="molecule type" value="Genomic_DNA"/>
</dbReference>
<dbReference type="HOGENOM" id="CLU_320121_0_0_1"/>
<dbReference type="EMBL" id="AFYH01084707">
    <property type="status" value="NOT_ANNOTATED_CDS"/>
    <property type="molecule type" value="Genomic_DNA"/>
</dbReference>
<dbReference type="AlphaFoldDB" id="H3B0F8"/>
<feature type="transmembrane region" description="Helical" evidence="1">
    <location>
        <begin position="271"/>
        <end position="290"/>
    </location>
</feature>
<organism evidence="2 3">
    <name type="scientific">Latimeria chalumnae</name>
    <name type="common">Coelacanth</name>
    <dbReference type="NCBI Taxonomy" id="7897"/>
    <lineage>
        <taxon>Eukaryota</taxon>
        <taxon>Metazoa</taxon>
        <taxon>Chordata</taxon>
        <taxon>Craniata</taxon>
        <taxon>Vertebrata</taxon>
        <taxon>Euteleostomi</taxon>
        <taxon>Coelacanthiformes</taxon>
        <taxon>Coelacanthidae</taxon>
        <taxon>Latimeria</taxon>
    </lineage>
</organism>
<feature type="transmembrane region" description="Helical" evidence="1">
    <location>
        <begin position="310"/>
        <end position="329"/>
    </location>
</feature>
<dbReference type="Proteomes" id="UP000008672">
    <property type="component" value="Unassembled WGS sequence"/>
</dbReference>
<reference evidence="2" key="3">
    <citation type="submission" date="2025-09" db="UniProtKB">
        <authorList>
            <consortium name="Ensembl"/>
        </authorList>
    </citation>
    <scope>IDENTIFICATION</scope>
</reference>
<accession>H3B0F8</accession>